<keyword evidence="6" id="KW-1015">Disulfide bond</keyword>
<evidence type="ECO:0000256" key="4">
    <source>
        <dbReference type="ARBA" id="ARBA00022801"/>
    </source>
</evidence>
<evidence type="ECO:0000259" key="9">
    <source>
        <dbReference type="PROSITE" id="PS51767"/>
    </source>
</evidence>
<evidence type="ECO:0000256" key="1">
    <source>
        <dbReference type="ARBA" id="ARBA00007447"/>
    </source>
</evidence>
<gene>
    <name evidence="10" type="ORF">QBC46DRAFT_321960</name>
</gene>
<dbReference type="GO" id="GO:0004190">
    <property type="term" value="F:aspartic-type endopeptidase activity"/>
    <property type="evidence" value="ECO:0007669"/>
    <property type="project" value="UniProtKB-KW"/>
</dbReference>
<feature type="active site" evidence="5">
    <location>
        <position position="111"/>
    </location>
</feature>
<dbReference type="PROSITE" id="PS51767">
    <property type="entry name" value="PEPTIDASE_A1"/>
    <property type="match status" value="1"/>
</dbReference>
<evidence type="ECO:0000256" key="5">
    <source>
        <dbReference type="PIRSR" id="PIRSR601461-1"/>
    </source>
</evidence>
<proteinExistence type="inferred from homology"/>
<dbReference type="Pfam" id="PF00026">
    <property type="entry name" value="Asp"/>
    <property type="match status" value="1"/>
</dbReference>
<dbReference type="AlphaFoldDB" id="A0AAN6S030"/>
<comment type="similarity">
    <text evidence="1 7">Belongs to the peptidase A1 family.</text>
</comment>
<evidence type="ECO:0000256" key="6">
    <source>
        <dbReference type="PIRSR" id="PIRSR601461-2"/>
    </source>
</evidence>
<keyword evidence="3 7" id="KW-0064">Aspartyl protease</keyword>
<protein>
    <submittedName>
        <fullName evidence="10">Aspartic peptidase domain-containing protein</fullName>
    </submittedName>
</protein>
<dbReference type="PANTHER" id="PTHR47966:SF2">
    <property type="entry name" value="ASPERGILLOPEPSIN-1-RELATED"/>
    <property type="match status" value="1"/>
</dbReference>
<sequence length="408" mass="42707">MPALTALLTAALAAGALAGTIPPRIGTTDKGTASLTQVRNPHFVRHGPLALAKAYQKYGAPLPEDLKVAVANIVQKRTTGSVVTTPQQYDVEYLTPVSIGTPAQTLNLDVDTGSSDLWVFSSETPKSEVSGQTVYTPNKSSTAEKLAGATWEITYGDGSSSSGDVYMDKVTVGGLTVSAQAVEAAKQVSDEFTSDSQNDGLLGLAFSTINTVQPTRQKTFFDNAKSALNSPIFTADLKAGKPGHYNFGYIDTGAYTGSITYTPVDNSQGFWMFTSSGYAIGSASFQSTSIEGIADTGTTLLLLPDSVVTAYYKQVSGAKYDSSQGGYVFPCSITLPNFVVGIGSTRITVPAKYINYAPIDSTGRTCFGGVQSDSGIGFAIYGDIALKAAFVVFDGGKTQLGWASKTLS</sequence>
<dbReference type="InterPro" id="IPR033121">
    <property type="entry name" value="PEPTIDASE_A1"/>
</dbReference>
<dbReference type="Gene3D" id="2.40.70.10">
    <property type="entry name" value="Acid Proteases"/>
    <property type="match status" value="2"/>
</dbReference>
<accession>A0AAN6S030</accession>
<feature type="domain" description="Peptidase A1" evidence="9">
    <location>
        <begin position="93"/>
        <end position="403"/>
    </location>
</feature>
<keyword evidence="2 7" id="KW-0645">Protease</keyword>
<evidence type="ECO:0000256" key="7">
    <source>
        <dbReference type="RuleBase" id="RU000454"/>
    </source>
</evidence>
<organism evidence="10 11">
    <name type="scientific">Diplogelasinospora grovesii</name>
    <dbReference type="NCBI Taxonomy" id="303347"/>
    <lineage>
        <taxon>Eukaryota</taxon>
        <taxon>Fungi</taxon>
        <taxon>Dikarya</taxon>
        <taxon>Ascomycota</taxon>
        <taxon>Pezizomycotina</taxon>
        <taxon>Sordariomycetes</taxon>
        <taxon>Sordariomycetidae</taxon>
        <taxon>Sordariales</taxon>
        <taxon>Diplogelasinosporaceae</taxon>
        <taxon>Diplogelasinospora</taxon>
    </lineage>
</organism>
<dbReference type="FunFam" id="2.40.70.10:FF:000026">
    <property type="entry name" value="Endothiapepsin"/>
    <property type="match status" value="1"/>
</dbReference>
<dbReference type="FunFam" id="2.40.70.10:FF:000024">
    <property type="entry name" value="Endothiapepsin"/>
    <property type="match status" value="1"/>
</dbReference>
<dbReference type="InterPro" id="IPR001461">
    <property type="entry name" value="Aspartic_peptidase_A1"/>
</dbReference>
<dbReference type="InterPro" id="IPR034163">
    <property type="entry name" value="Aspergillopepsin-like_cat_dom"/>
</dbReference>
<dbReference type="CDD" id="cd06097">
    <property type="entry name" value="Aspergillopepsin_like"/>
    <property type="match status" value="1"/>
</dbReference>
<evidence type="ECO:0000256" key="3">
    <source>
        <dbReference type="ARBA" id="ARBA00022750"/>
    </source>
</evidence>
<evidence type="ECO:0000256" key="2">
    <source>
        <dbReference type="ARBA" id="ARBA00022670"/>
    </source>
</evidence>
<keyword evidence="11" id="KW-1185">Reference proteome</keyword>
<dbReference type="GO" id="GO:0006508">
    <property type="term" value="P:proteolysis"/>
    <property type="evidence" value="ECO:0007669"/>
    <property type="project" value="UniProtKB-KW"/>
</dbReference>
<dbReference type="PANTHER" id="PTHR47966">
    <property type="entry name" value="BETA-SITE APP-CLEAVING ENZYME, ISOFORM A-RELATED"/>
    <property type="match status" value="1"/>
</dbReference>
<feature type="chain" id="PRO_5042926465" evidence="8">
    <location>
        <begin position="19"/>
        <end position="408"/>
    </location>
</feature>
<dbReference type="InterPro" id="IPR001969">
    <property type="entry name" value="Aspartic_peptidase_AS"/>
</dbReference>
<dbReference type="SUPFAM" id="SSF50630">
    <property type="entry name" value="Acid proteases"/>
    <property type="match status" value="1"/>
</dbReference>
<keyword evidence="4 7" id="KW-0378">Hydrolase</keyword>
<evidence type="ECO:0000313" key="10">
    <source>
        <dbReference type="EMBL" id="KAK3936227.1"/>
    </source>
</evidence>
<dbReference type="EMBL" id="MU853891">
    <property type="protein sequence ID" value="KAK3936227.1"/>
    <property type="molecule type" value="Genomic_DNA"/>
</dbReference>
<feature type="signal peptide" evidence="8">
    <location>
        <begin position="1"/>
        <end position="18"/>
    </location>
</feature>
<dbReference type="PROSITE" id="PS00141">
    <property type="entry name" value="ASP_PROTEASE"/>
    <property type="match status" value="2"/>
</dbReference>
<keyword evidence="8" id="KW-0732">Signal</keyword>
<evidence type="ECO:0000313" key="11">
    <source>
        <dbReference type="Proteomes" id="UP001303473"/>
    </source>
</evidence>
<reference evidence="11" key="1">
    <citation type="journal article" date="2023" name="Mol. Phylogenet. Evol.">
        <title>Genome-scale phylogeny and comparative genomics of the fungal order Sordariales.</title>
        <authorList>
            <person name="Hensen N."/>
            <person name="Bonometti L."/>
            <person name="Westerberg I."/>
            <person name="Brannstrom I.O."/>
            <person name="Guillou S."/>
            <person name="Cros-Aarteil S."/>
            <person name="Calhoun S."/>
            <person name="Haridas S."/>
            <person name="Kuo A."/>
            <person name="Mondo S."/>
            <person name="Pangilinan J."/>
            <person name="Riley R."/>
            <person name="LaButti K."/>
            <person name="Andreopoulos B."/>
            <person name="Lipzen A."/>
            <person name="Chen C."/>
            <person name="Yan M."/>
            <person name="Daum C."/>
            <person name="Ng V."/>
            <person name="Clum A."/>
            <person name="Steindorff A."/>
            <person name="Ohm R.A."/>
            <person name="Martin F."/>
            <person name="Silar P."/>
            <person name="Natvig D.O."/>
            <person name="Lalanne C."/>
            <person name="Gautier V."/>
            <person name="Ament-Velasquez S.L."/>
            <person name="Kruys A."/>
            <person name="Hutchinson M.I."/>
            <person name="Powell A.J."/>
            <person name="Barry K."/>
            <person name="Miller A.N."/>
            <person name="Grigoriev I.V."/>
            <person name="Debuchy R."/>
            <person name="Gladieux P."/>
            <person name="Hiltunen Thoren M."/>
            <person name="Johannesson H."/>
        </authorList>
    </citation>
    <scope>NUCLEOTIDE SEQUENCE [LARGE SCALE GENOMIC DNA]</scope>
    <source>
        <strain evidence="11">CBS 340.73</strain>
    </source>
</reference>
<dbReference type="InterPro" id="IPR021109">
    <property type="entry name" value="Peptidase_aspartic_dom_sf"/>
</dbReference>
<evidence type="ECO:0000256" key="8">
    <source>
        <dbReference type="SAM" id="SignalP"/>
    </source>
</evidence>
<feature type="active site" evidence="5">
    <location>
        <position position="295"/>
    </location>
</feature>
<name>A0AAN6S030_9PEZI</name>
<dbReference type="PRINTS" id="PR00792">
    <property type="entry name" value="PEPSIN"/>
</dbReference>
<feature type="disulfide bond" evidence="6">
    <location>
        <begin position="331"/>
        <end position="366"/>
    </location>
</feature>
<dbReference type="Proteomes" id="UP001303473">
    <property type="component" value="Unassembled WGS sequence"/>
</dbReference>
<comment type="caution">
    <text evidence="10">The sequence shown here is derived from an EMBL/GenBank/DDBJ whole genome shotgun (WGS) entry which is preliminary data.</text>
</comment>